<name>A0A9P8CHX7_9HELO</name>
<proteinExistence type="inferred from homology"/>
<evidence type="ECO:0008006" key="4">
    <source>
        <dbReference type="Google" id="ProtNLM"/>
    </source>
</evidence>
<protein>
    <recommendedName>
        <fullName evidence="4">Cyclase</fullName>
    </recommendedName>
</protein>
<dbReference type="AlphaFoldDB" id="A0A9P8CHX7"/>
<dbReference type="Gene3D" id="3.50.30.50">
    <property type="entry name" value="Putative cyclase"/>
    <property type="match status" value="1"/>
</dbReference>
<dbReference type="EMBL" id="MU253774">
    <property type="protein sequence ID" value="KAG9247377.1"/>
    <property type="molecule type" value="Genomic_DNA"/>
</dbReference>
<dbReference type="Pfam" id="PF04199">
    <property type="entry name" value="Cyclase"/>
    <property type="match status" value="1"/>
</dbReference>
<organism evidence="2 3">
    <name type="scientific">Calycina marina</name>
    <dbReference type="NCBI Taxonomy" id="1763456"/>
    <lineage>
        <taxon>Eukaryota</taxon>
        <taxon>Fungi</taxon>
        <taxon>Dikarya</taxon>
        <taxon>Ascomycota</taxon>
        <taxon>Pezizomycotina</taxon>
        <taxon>Leotiomycetes</taxon>
        <taxon>Helotiales</taxon>
        <taxon>Pezizellaceae</taxon>
        <taxon>Calycina</taxon>
    </lineage>
</organism>
<accession>A0A9P8CHX7</accession>
<comment type="caution">
    <text evidence="2">The sequence shown here is derived from an EMBL/GenBank/DDBJ whole genome shotgun (WGS) entry which is preliminary data.</text>
</comment>
<evidence type="ECO:0000313" key="3">
    <source>
        <dbReference type="Proteomes" id="UP000887226"/>
    </source>
</evidence>
<dbReference type="PANTHER" id="PTHR34861:SF10">
    <property type="entry name" value="CYCLASE"/>
    <property type="match status" value="1"/>
</dbReference>
<evidence type="ECO:0000256" key="1">
    <source>
        <dbReference type="ARBA" id="ARBA00007865"/>
    </source>
</evidence>
<keyword evidence="3" id="KW-1185">Reference proteome</keyword>
<dbReference type="OrthoDB" id="5396at2759"/>
<dbReference type="SUPFAM" id="SSF102198">
    <property type="entry name" value="Putative cyclase"/>
    <property type="match status" value="1"/>
</dbReference>
<comment type="similarity">
    <text evidence="1">Belongs to the Cyclase 1 superfamily.</text>
</comment>
<dbReference type="PANTHER" id="PTHR34861">
    <property type="match status" value="1"/>
</dbReference>
<dbReference type="InterPro" id="IPR007325">
    <property type="entry name" value="KFase/CYL"/>
</dbReference>
<sequence>MSNKGTGTQSRLTKISDSLTISKTASVLPWDPNSTVFPSRKDVIRREDAPEGADWVWGKDDYIGRLNLLTPSRVTAAAKEIKSGEIVPLNLPLDVPKVPGFGREVFEHTIKPLSDQGVAYDDLYKLNTQSGTQWDGFRHLAHIPSKTFYNGTKAVDIDGPEANPHKCGIHHWAEHGIAGRGILIDYWGYAQKHGIVYDPFKHHEISLAELKACADTQGIDIRPASQGGDIAIGDLLFIRTGFVSAYHTRTPSVRTAAALRPHTIGKDDQQRWAGVKQDDAMIDWLHDCYFSAVAGDAPAFEAWPSQKDYMLHEYILAMWGMPLGEMFDLENLAKTCLEKGRWMFFVTSSPDHVNGGVSSHGNALAVF</sequence>
<evidence type="ECO:0000313" key="2">
    <source>
        <dbReference type="EMBL" id="KAG9247377.1"/>
    </source>
</evidence>
<dbReference type="GO" id="GO:0019441">
    <property type="term" value="P:L-tryptophan catabolic process to kynurenine"/>
    <property type="evidence" value="ECO:0007669"/>
    <property type="project" value="InterPro"/>
</dbReference>
<dbReference type="Proteomes" id="UP000887226">
    <property type="component" value="Unassembled WGS sequence"/>
</dbReference>
<reference evidence="2" key="1">
    <citation type="journal article" date="2021" name="IMA Fungus">
        <title>Genomic characterization of three marine fungi, including Emericellopsis atlantica sp. nov. with signatures of a generalist lifestyle and marine biomass degradation.</title>
        <authorList>
            <person name="Hagestad O.C."/>
            <person name="Hou L."/>
            <person name="Andersen J.H."/>
            <person name="Hansen E.H."/>
            <person name="Altermark B."/>
            <person name="Li C."/>
            <person name="Kuhnert E."/>
            <person name="Cox R.J."/>
            <person name="Crous P.W."/>
            <person name="Spatafora J.W."/>
            <person name="Lail K."/>
            <person name="Amirebrahimi M."/>
            <person name="Lipzen A."/>
            <person name="Pangilinan J."/>
            <person name="Andreopoulos W."/>
            <person name="Hayes R.D."/>
            <person name="Ng V."/>
            <person name="Grigoriev I.V."/>
            <person name="Jackson S.A."/>
            <person name="Sutton T.D.S."/>
            <person name="Dobson A.D.W."/>
            <person name="Rama T."/>
        </authorList>
    </citation>
    <scope>NUCLEOTIDE SEQUENCE</scope>
    <source>
        <strain evidence="2">TRa3180A</strain>
    </source>
</reference>
<dbReference type="InterPro" id="IPR037175">
    <property type="entry name" value="KFase_sf"/>
</dbReference>
<gene>
    <name evidence="2" type="ORF">BJ878DRAFT_492985</name>
</gene>
<dbReference type="GO" id="GO:0004061">
    <property type="term" value="F:arylformamidase activity"/>
    <property type="evidence" value="ECO:0007669"/>
    <property type="project" value="InterPro"/>
</dbReference>